<dbReference type="InterPro" id="IPR036388">
    <property type="entry name" value="WH-like_DNA-bd_sf"/>
</dbReference>
<evidence type="ECO:0000256" key="3">
    <source>
        <dbReference type="ARBA" id="ARBA00023125"/>
    </source>
</evidence>
<dbReference type="InterPro" id="IPR000847">
    <property type="entry name" value="LysR_HTH_N"/>
</dbReference>
<dbReference type="Gene3D" id="1.10.10.10">
    <property type="entry name" value="Winged helix-like DNA-binding domain superfamily/Winged helix DNA-binding domain"/>
    <property type="match status" value="1"/>
</dbReference>
<keyword evidence="3" id="KW-0238">DNA-binding</keyword>
<keyword evidence="4" id="KW-0804">Transcription</keyword>
<dbReference type="FunFam" id="1.10.10.10:FF:000001">
    <property type="entry name" value="LysR family transcriptional regulator"/>
    <property type="match status" value="1"/>
</dbReference>
<accession>A0A149PD88</accession>
<dbReference type="STRING" id="1399968.CI15_28120"/>
<dbReference type="Pfam" id="PF00126">
    <property type="entry name" value="HTH_1"/>
    <property type="match status" value="1"/>
</dbReference>
<evidence type="ECO:0000256" key="4">
    <source>
        <dbReference type="ARBA" id="ARBA00023163"/>
    </source>
</evidence>
<evidence type="ECO:0000256" key="1">
    <source>
        <dbReference type="ARBA" id="ARBA00009437"/>
    </source>
</evidence>
<evidence type="ECO:0000313" key="7">
    <source>
        <dbReference type="Proteomes" id="UP000075613"/>
    </source>
</evidence>
<comment type="similarity">
    <text evidence="1">Belongs to the LysR transcriptional regulatory family.</text>
</comment>
<dbReference type="GO" id="GO:0003677">
    <property type="term" value="F:DNA binding"/>
    <property type="evidence" value="ECO:0007669"/>
    <property type="project" value="UniProtKB-KW"/>
</dbReference>
<dbReference type="InterPro" id="IPR005119">
    <property type="entry name" value="LysR_subst-bd"/>
</dbReference>
<dbReference type="PANTHER" id="PTHR30346:SF30">
    <property type="entry name" value="SMALL NEUTRAL PROTEASE REGULATORY PROTEIN"/>
    <property type="match status" value="1"/>
</dbReference>
<name>A0A149PD88_9BURK</name>
<reference evidence="6 7" key="1">
    <citation type="journal article" date="2015" name="Int. J. Syst. Evol. Microbiol.">
        <title>Burkholderia monticola sp. nov., isolated from mountain soil.</title>
        <authorList>
            <person name="Baek I."/>
            <person name="Seo B."/>
            <person name="Lee I."/>
            <person name="Yi H."/>
            <person name="Chun J."/>
        </authorList>
    </citation>
    <scope>NUCLEOTIDE SEQUENCE [LARGE SCALE GENOMIC DNA]</scope>
    <source>
        <strain evidence="6 7">JC2948</strain>
    </source>
</reference>
<feature type="domain" description="HTH lysR-type" evidence="5">
    <location>
        <begin position="1"/>
        <end position="58"/>
    </location>
</feature>
<proteinExistence type="inferred from homology"/>
<dbReference type="EMBL" id="LRBG01000038">
    <property type="protein sequence ID" value="KXU82990.1"/>
    <property type="molecule type" value="Genomic_DNA"/>
</dbReference>
<organism evidence="6 7">
    <name type="scientific">Paraburkholderia monticola</name>
    <dbReference type="NCBI Taxonomy" id="1399968"/>
    <lineage>
        <taxon>Bacteria</taxon>
        <taxon>Pseudomonadati</taxon>
        <taxon>Pseudomonadota</taxon>
        <taxon>Betaproteobacteria</taxon>
        <taxon>Burkholderiales</taxon>
        <taxon>Burkholderiaceae</taxon>
        <taxon>Paraburkholderia</taxon>
    </lineage>
</organism>
<dbReference type="RefSeq" id="WP_062134557.1">
    <property type="nucleotide sequence ID" value="NZ_LRBG01000038.1"/>
</dbReference>
<dbReference type="AlphaFoldDB" id="A0A149PD88"/>
<evidence type="ECO:0000259" key="5">
    <source>
        <dbReference type="PROSITE" id="PS50931"/>
    </source>
</evidence>
<evidence type="ECO:0000313" key="6">
    <source>
        <dbReference type="EMBL" id="KXU82990.1"/>
    </source>
</evidence>
<dbReference type="CDD" id="cd08451">
    <property type="entry name" value="PBP2_BudR"/>
    <property type="match status" value="1"/>
</dbReference>
<gene>
    <name evidence="6" type="ORF">CI15_28120</name>
</gene>
<evidence type="ECO:0000256" key="2">
    <source>
        <dbReference type="ARBA" id="ARBA00023015"/>
    </source>
</evidence>
<dbReference type="SUPFAM" id="SSF46785">
    <property type="entry name" value="Winged helix' DNA-binding domain"/>
    <property type="match status" value="1"/>
</dbReference>
<dbReference type="GO" id="GO:0032993">
    <property type="term" value="C:protein-DNA complex"/>
    <property type="evidence" value="ECO:0007669"/>
    <property type="project" value="TreeGrafter"/>
</dbReference>
<dbReference type="Proteomes" id="UP000075613">
    <property type="component" value="Unassembled WGS sequence"/>
</dbReference>
<dbReference type="PROSITE" id="PS50931">
    <property type="entry name" value="HTH_LYSR"/>
    <property type="match status" value="1"/>
</dbReference>
<dbReference type="SUPFAM" id="SSF53850">
    <property type="entry name" value="Periplasmic binding protein-like II"/>
    <property type="match status" value="1"/>
</dbReference>
<dbReference type="Pfam" id="PF03466">
    <property type="entry name" value="LysR_substrate"/>
    <property type="match status" value="1"/>
</dbReference>
<comment type="caution">
    <text evidence="6">The sequence shown here is derived from an EMBL/GenBank/DDBJ whole genome shotgun (WGS) entry which is preliminary data.</text>
</comment>
<dbReference type="PANTHER" id="PTHR30346">
    <property type="entry name" value="TRANSCRIPTIONAL DUAL REGULATOR HCAR-RELATED"/>
    <property type="match status" value="1"/>
</dbReference>
<dbReference type="InterPro" id="IPR036390">
    <property type="entry name" value="WH_DNA-bd_sf"/>
</dbReference>
<keyword evidence="7" id="KW-1185">Reference proteome</keyword>
<sequence length="306" mass="33841">MELRHLRYFLVVAEEGQFTRAAARLAMQQPPLSQQIRLLEEEIGFELFERLPRGVVLTDAGKAFAEDAQRILDGLHQSVERAARIARGEIGTLSIGLTSSASFHPLTTEAIREFRRLHPDVGVDLIELNAAEVSERLAGGLVHVAFLRKPVELPPDLSFEVLDEEPMVVVLRDDHPLVARKRKQPEVELRALAHEDFILVRRPGAPGMYADILSACREAGFSPHIAREVPRMLSGIKLVSTGLGVTLVPASMQRYNQVGVVYCRLKKPHALTAPLTLSFPSTMSNGAATRFVEFMQQRFRGGVAAG</sequence>
<protein>
    <submittedName>
        <fullName evidence="6">LysR family transcriptional regulator</fullName>
    </submittedName>
</protein>
<dbReference type="PRINTS" id="PR00039">
    <property type="entry name" value="HTHLYSR"/>
</dbReference>
<dbReference type="GO" id="GO:0003700">
    <property type="term" value="F:DNA-binding transcription factor activity"/>
    <property type="evidence" value="ECO:0007669"/>
    <property type="project" value="InterPro"/>
</dbReference>
<dbReference type="Gene3D" id="3.40.190.10">
    <property type="entry name" value="Periplasmic binding protein-like II"/>
    <property type="match status" value="2"/>
</dbReference>
<keyword evidence="2" id="KW-0805">Transcription regulation</keyword>
<dbReference type="OrthoDB" id="5292387at2"/>
<dbReference type="InterPro" id="IPR037410">
    <property type="entry name" value="BudR_PBP2"/>
</dbReference>